<keyword evidence="3" id="KW-1185">Reference proteome</keyword>
<evidence type="ECO:0000259" key="1">
    <source>
        <dbReference type="Pfam" id="PF20493"/>
    </source>
</evidence>
<dbReference type="Pfam" id="PF20493">
    <property type="entry name" value="WD-like_fungi"/>
    <property type="match status" value="1"/>
</dbReference>
<gene>
    <name evidence="2" type="ORF">DM02DRAFT_664549</name>
</gene>
<feature type="domain" description="WD-like" evidence="1">
    <location>
        <begin position="46"/>
        <end position="159"/>
    </location>
</feature>
<organism evidence="2 3">
    <name type="scientific">Periconia macrospinosa</name>
    <dbReference type="NCBI Taxonomy" id="97972"/>
    <lineage>
        <taxon>Eukaryota</taxon>
        <taxon>Fungi</taxon>
        <taxon>Dikarya</taxon>
        <taxon>Ascomycota</taxon>
        <taxon>Pezizomycotina</taxon>
        <taxon>Dothideomycetes</taxon>
        <taxon>Pleosporomycetidae</taxon>
        <taxon>Pleosporales</taxon>
        <taxon>Massarineae</taxon>
        <taxon>Periconiaceae</taxon>
        <taxon>Periconia</taxon>
    </lineage>
</organism>
<proteinExistence type="predicted"/>
<evidence type="ECO:0000313" key="3">
    <source>
        <dbReference type="Proteomes" id="UP000244855"/>
    </source>
</evidence>
<protein>
    <recommendedName>
        <fullName evidence="1">WD-like domain-containing protein</fullName>
    </recommendedName>
</protein>
<reference evidence="2 3" key="1">
    <citation type="journal article" date="2018" name="Sci. Rep.">
        <title>Comparative genomics provides insights into the lifestyle and reveals functional heterogeneity of dark septate endophytic fungi.</title>
        <authorList>
            <person name="Knapp D.G."/>
            <person name="Nemeth J.B."/>
            <person name="Barry K."/>
            <person name="Hainaut M."/>
            <person name="Henrissat B."/>
            <person name="Johnson J."/>
            <person name="Kuo A."/>
            <person name="Lim J.H.P."/>
            <person name="Lipzen A."/>
            <person name="Nolan M."/>
            <person name="Ohm R.A."/>
            <person name="Tamas L."/>
            <person name="Grigoriev I.V."/>
            <person name="Spatafora J.W."/>
            <person name="Nagy L.G."/>
            <person name="Kovacs G.M."/>
        </authorList>
    </citation>
    <scope>NUCLEOTIDE SEQUENCE [LARGE SCALE GENOMIC DNA]</scope>
    <source>
        <strain evidence="2 3">DSE2036</strain>
    </source>
</reference>
<dbReference type="EMBL" id="KZ806042">
    <property type="protein sequence ID" value="PVH90906.1"/>
    <property type="molecule type" value="Genomic_DNA"/>
</dbReference>
<dbReference type="OrthoDB" id="3705032at2759"/>
<evidence type="ECO:0000313" key="2">
    <source>
        <dbReference type="EMBL" id="PVH90906.1"/>
    </source>
</evidence>
<dbReference type="InterPro" id="IPR046925">
    <property type="entry name" value="WD-like_fungi"/>
</dbReference>
<name>A0A2V1CYU2_9PLEO</name>
<accession>A0A2V1CYU2</accession>
<dbReference type="Proteomes" id="UP000244855">
    <property type="component" value="Unassembled WGS sequence"/>
</dbReference>
<sequence>MPDRPELYRETTKSGGSLVYYGAATNGNQRRDWGNMFDLSKRCIINCPPPTCKDNEPPSCDSKHNGARNELCDKLLAELEGNGDVTLPQKPRQICYIDGKACCVSWNKKLSDKLVKADLYQIANKVIKKCTSNGISGKTQATIQGVCTNVCVSSRGTHCS</sequence>
<dbReference type="AlphaFoldDB" id="A0A2V1CYU2"/>